<reference evidence="3" key="1">
    <citation type="journal article" date="2019" name="Int. J. Syst. Evol. Microbiol.">
        <title>The Global Catalogue of Microorganisms (GCM) 10K type strain sequencing project: providing services to taxonomists for standard genome sequencing and annotation.</title>
        <authorList>
            <consortium name="The Broad Institute Genomics Platform"/>
            <consortium name="The Broad Institute Genome Sequencing Center for Infectious Disease"/>
            <person name="Wu L."/>
            <person name="Ma J."/>
        </authorList>
    </citation>
    <scope>NUCLEOTIDE SEQUENCE [LARGE SCALE GENOMIC DNA]</scope>
    <source>
        <strain evidence="3">KCTC 22245</strain>
    </source>
</reference>
<keyword evidence="1" id="KW-1133">Transmembrane helix</keyword>
<comment type="caution">
    <text evidence="2">The sequence shown here is derived from an EMBL/GenBank/DDBJ whole genome shotgun (WGS) entry which is preliminary data.</text>
</comment>
<keyword evidence="1" id="KW-0812">Transmembrane</keyword>
<sequence length="207" mass="22642">MFWRAMSVLVIAFTLVIQVFALTALFDAWELFDTAWRPELYQLGKYYTYATLIVAENVGGLGSALFGDLPVMKNITLPCWWVHVLAMYAAAACAIYAGSMSRDERNRRIGQVQRGGLSIFWPLAIGTMIIDGARNRIVSSFLKHHASTALFYGVAALGLYAAANWANAVLLDGPPVPGQEIRLKNETPCPVTDSDAARDQLAGLIVS</sequence>
<feature type="transmembrane region" description="Helical" evidence="1">
    <location>
        <begin position="79"/>
        <end position="99"/>
    </location>
</feature>
<feature type="transmembrane region" description="Helical" evidence="1">
    <location>
        <begin position="149"/>
        <end position="166"/>
    </location>
</feature>
<keyword evidence="1" id="KW-0472">Membrane</keyword>
<evidence type="ECO:0000256" key="1">
    <source>
        <dbReference type="SAM" id="Phobius"/>
    </source>
</evidence>
<dbReference type="EMBL" id="JBHRVA010000003">
    <property type="protein sequence ID" value="MFC3303073.1"/>
    <property type="molecule type" value="Genomic_DNA"/>
</dbReference>
<organism evidence="2 3">
    <name type="scientific">Parvularcula lutaonensis</name>
    <dbReference type="NCBI Taxonomy" id="491923"/>
    <lineage>
        <taxon>Bacteria</taxon>
        <taxon>Pseudomonadati</taxon>
        <taxon>Pseudomonadota</taxon>
        <taxon>Alphaproteobacteria</taxon>
        <taxon>Parvularculales</taxon>
        <taxon>Parvularculaceae</taxon>
        <taxon>Parvularcula</taxon>
    </lineage>
</organism>
<dbReference type="RefSeq" id="WP_189575256.1">
    <property type="nucleotide sequence ID" value="NZ_BMXU01000002.1"/>
</dbReference>
<evidence type="ECO:0000313" key="2">
    <source>
        <dbReference type="EMBL" id="MFC3303073.1"/>
    </source>
</evidence>
<proteinExistence type="predicted"/>
<name>A0ABV7MC73_9PROT</name>
<feature type="transmembrane region" description="Helical" evidence="1">
    <location>
        <begin position="7"/>
        <end position="26"/>
    </location>
</feature>
<keyword evidence="3" id="KW-1185">Reference proteome</keyword>
<accession>A0ABV7MC73</accession>
<gene>
    <name evidence="2" type="ORF">ACFONP_10050</name>
</gene>
<feature type="transmembrane region" description="Helical" evidence="1">
    <location>
        <begin position="119"/>
        <end position="137"/>
    </location>
</feature>
<dbReference type="Proteomes" id="UP001595607">
    <property type="component" value="Unassembled WGS sequence"/>
</dbReference>
<evidence type="ECO:0000313" key="3">
    <source>
        <dbReference type="Proteomes" id="UP001595607"/>
    </source>
</evidence>
<protein>
    <submittedName>
        <fullName evidence="2">Uncharacterized protein</fullName>
    </submittedName>
</protein>